<name>A0A9X1VBI5_9BACL</name>
<sequence length="383" mass="44053">MPRLKRSKTIENWTNEILTSDSDIGDVETLFEVAATSLAQENPLNKINKQLSSTQAMLIEALKVKEISSNIKNEEDISKFSTQVKILELAIDKRQKLHKERTYFLEQKVAEAGIFAVQKNNRKKNDTGKIVRKIRKGTLRYTVGEELTPFDAKVLMSLHKLWENKGKTKELTVNMYEILRACHLTPSGDSYNLLENSLLRLFRAEVVLQDIGDNTEERTFIHLLQEVGFERGRAEQGKDAKFTVMFTDRIYNSMAAGYFERFSGALLADLSSGTAQILMIALQPEFRKSIYEWTLDEVCLMIDLTSGRPSTRRTSIQKALSELETYKHISNYRIWDDYSGLTKVWATPGSILLEEDIVIKDKWEQYSGEIKDWWLKNKSTIDS</sequence>
<protein>
    <submittedName>
        <fullName evidence="1">Uncharacterized protein</fullName>
    </submittedName>
</protein>
<proteinExistence type="predicted"/>
<keyword evidence="2" id="KW-1185">Reference proteome</keyword>
<gene>
    <name evidence="1" type="ORF">MM817_02545</name>
</gene>
<evidence type="ECO:0000313" key="1">
    <source>
        <dbReference type="EMBL" id="MCI0184250.1"/>
    </source>
</evidence>
<evidence type="ECO:0000313" key="2">
    <source>
        <dbReference type="Proteomes" id="UP001139263"/>
    </source>
</evidence>
<reference evidence="1" key="1">
    <citation type="submission" date="2022-03" db="EMBL/GenBank/DDBJ databases">
        <title>Draft Genome Sequence of Firmicute Strain S0AB, a Heterotrophic Iron/Sulfur-Oxidizing Extreme Acidophile.</title>
        <authorList>
            <person name="Vergara E."/>
            <person name="Pakostova E."/>
            <person name="Johnson D.B."/>
            <person name="Holmes D.S."/>
        </authorList>
    </citation>
    <scope>NUCLEOTIDE SEQUENCE</scope>
    <source>
        <strain evidence="1">S0AB</strain>
    </source>
</reference>
<dbReference type="Proteomes" id="UP001139263">
    <property type="component" value="Unassembled WGS sequence"/>
</dbReference>
<accession>A0A9X1VBI5</accession>
<comment type="caution">
    <text evidence="1">The sequence shown here is derived from an EMBL/GenBank/DDBJ whole genome shotgun (WGS) entry which is preliminary data.</text>
</comment>
<dbReference type="RefSeq" id="WP_241715741.1">
    <property type="nucleotide sequence ID" value="NZ_JALBUF010000010.1"/>
</dbReference>
<dbReference type="AlphaFoldDB" id="A0A9X1VBI5"/>
<dbReference type="EMBL" id="JALBUF010000010">
    <property type="protein sequence ID" value="MCI0184250.1"/>
    <property type="molecule type" value="Genomic_DNA"/>
</dbReference>
<organism evidence="1 2">
    <name type="scientific">Sulfoacidibacillus ferrooxidans</name>
    <dbReference type="NCBI Taxonomy" id="2005001"/>
    <lineage>
        <taxon>Bacteria</taxon>
        <taxon>Bacillati</taxon>
        <taxon>Bacillota</taxon>
        <taxon>Bacilli</taxon>
        <taxon>Bacillales</taxon>
        <taxon>Alicyclobacillaceae</taxon>
        <taxon>Sulfoacidibacillus</taxon>
    </lineage>
</organism>